<feature type="transmembrane region" description="Helical" evidence="7">
    <location>
        <begin position="56"/>
        <end position="76"/>
    </location>
</feature>
<evidence type="ECO:0000256" key="1">
    <source>
        <dbReference type="ARBA" id="ARBA00004651"/>
    </source>
</evidence>
<dbReference type="InterPro" id="IPR011527">
    <property type="entry name" value="ABC1_TM_dom"/>
</dbReference>
<dbReference type="InterPro" id="IPR003593">
    <property type="entry name" value="AAA+_ATPase"/>
</dbReference>
<evidence type="ECO:0000256" key="3">
    <source>
        <dbReference type="ARBA" id="ARBA00022741"/>
    </source>
</evidence>
<dbReference type="PANTHER" id="PTHR43394">
    <property type="entry name" value="ATP-DEPENDENT PERMEASE MDL1, MITOCHONDRIAL"/>
    <property type="match status" value="1"/>
</dbReference>
<evidence type="ECO:0000259" key="8">
    <source>
        <dbReference type="PROSITE" id="PS50893"/>
    </source>
</evidence>
<feature type="domain" description="ABC transporter" evidence="8">
    <location>
        <begin position="329"/>
        <end position="562"/>
    </location>
</feature>
<dbReference type="PROSITE" id="PS50893">
    <property type="entry name" value="ABC_TRANSPORTER_2"/>
    <property type="match status" value="1"/>
</dbReference>
<dbReference type="CDD" id="cd03228">
    <property type="entry name" value="ABCC_MRP_Like"/>
    <property type="match status" value="1"/>
</dbReference>
<dbReference type="Gene3D" id="3.40.50.300">
    <property type="entry name" value="P-loop containing nucleotide triphosphate hydrolases"/>
    <property type="match status" value="1"/>
</dbReference>
<dbReference type="InterPro" id="IPR036640">
    <property type="entry name" value="ABC1_TM_sf"/>
</dbReference>
<evidence type="ECO:0000256" key="5">
    <source>
        <dbReference type="ARBA" id="ARBA00022989"/>
    </source>
</evidence>
<feature type="transmembrane region" description="Helical" evidence="7">
    <location>
        <begin position="235"/>
        <end position="257"/>
    </location>
</feature>
<proteinExistence type="predicted"/>
<dbReference type="RefSeq" id="WP_193523741.1">
    <property type="nucleotide sequence ID" value="NZ_JABASA010000015.1"/>
</dbReference>
<keyword evidence="2 7" id="KW-0812">Transmembrane</keyword>
<dbReference type="PANTHER" id="PTHR43394:SF1">
    <property type="entry name" value="ATP-BINDING CASSETTE SUB-FAMILY B MEMBER 10, MITOCHONDRIAL"/>
    <property type="match status" value="1"/>
</dbReference>
<dbReference type="Pfam" id="PF00664">
    <property type="entry name" value="ABC_membrane"/>
    <property type="match status" value="1"/>
</dbReference>
<evidence type="ECO:0000256" key="6">
    <source>
        <dbReference type="ARBA" id="ARBA00023136"/>
    </source>
</evidence>
<evidence type="ECO:0000313" key="10">
    <source>
        <dbReference type="EMBL" id="NMD49499.1"/>
    </source>
</evidence>
<evidence type="ECO:0000259" key="9">
    <source>
        <dbReference type="PROSITE" id="PS50929"/>
    </source>
</evidence>
<dbReference type="Proteomes" id="UP000532121">
    <property type="component" value="Unassembled WGS sequence"/>
</dbReference>
<dbReference type="SUPFAM" id="SSF90123">
    <property type="entry name" value="ABC transporter transmembrane region"/>
    <property type="match status" value="1"/>
</dbReference>
<gene>
    <name evidence="10" type="ORF">HHO37_07465</name>
</gene>
<feature type="domain" description="ABC transmembrane type-1" evidence="9">
    <location>
        <begin position="17"/>
        <end position="298"/>
    </location>
</feature>
<dbReference type="EMBL" id="JABASA010000015">
    <property type="protein sequence ID" value="NMD49499.1"/>
    <property type="molecule type" value="Genomic_DNA"/>
</dbReference>
<evidence type="ECO:0000256" key="2">
    <source>
        <dbReference type="ARBA" id="ARBA00022692"/>
    </source>
</evidence>
<name>A0A7X9LEN2_STRRT</name>
<dbReference type="GO" id="GO:0005524">
    <property type="term" value="F:ATP binding"/>
    <property type="evidence" value="ECO:0007669"/>
    <property type="project" value="UniProtKB-KW"/>
</dbReference>
<dbReference type="GO" id="GO:0005886">
    <property type="term" value="C:plasma membrane"/>
    <property type="evidence" value="ECO:0007669"/>
    <property type="project" value="UniProtKB-SubCell"/>
</dbReference>
<comment type="caution">
    <text evidence="10">The sequence shown here is derived from an EMBL/GenBank/DDBJ whole genome shotgun (WGS) entry which is preliminary data.</text>
</comment>
<dbReference type="InterPro" id="IPR017871">
    <property type="entry name" value="ABC_transporter-like_CS"/>
</dbReference>
<dbReference type="GO" id="GO:0015421">
    <property type="term" value="F:ABC-type oligopeptide transporter activity"/>
    <property type="evidence" value="ECO:0007669"/>
    <property type="project" value="TreeGrafter"/>
</dbReference>
<dbReference type="AlphaFoldDB" id="A0A7X9LEN2"/>
<dbReference type="GO" id="GO:0016887">
    <property type="term" value="F:ATP hydrolysis activity"/>
    <property type="evidence" value="ECO:0007669"/>
    <property type="project" value="InterPro"/>
</dbReference>
<evidence type="ECO:0000256" key="4">
    <source>
        <dbReference type="ARBA" id="ARBA00022840"/>
    </source>
</evidence>
<dbReference type="InterPro" id="IPR039421">
    <property type="entry name" value="Type_1_exporter"/>
</dbReference>
<feature type="transmembrane region" description="Helical" evidence="7">
    <location>
        <begin position="16"/>
        <end position="36"/>
    </location>
</feature>
<dbReference type="InterPro" id="IPR003439">
    <property type="entry name" value="ABC_transporter-like_ATP-bd"/>
</dbReference>
<dbReference type="PROSITE" id="PS00211">
    <property type="entry name" value="ABC_TRANSPORTER_1"/>
    <property type="match status" value="1"/>
</dbReference>
<dbReference type="PROSITE" id="PS50929">
    <property type="entry name" value="ABC_TM1F"/>
    <property type="match status" value="1"/>
</dbReference>
<dbReference type="SMART" id="SM00382">
    <property type="entry name" value="AAA"/>
    <property type="match status" value="1"/>
</dbReference>
<keyword evidence="6 7" id="KW-0472">Membrane</keyword>
<comment type="subcellular location">
    <subcellularLocation>
        <location evidence="1">Cell membrane</location>
        <topology evidence="1">Multi-pass membrane protein</topology>
    </subcellularLocation>
</comment>
<evidence type="ECO:0000256" key="7">
    <source>
        <dbReference type="SAM" id="Phobius"/>
    </source>
</evidence>
<evidence type="ECO:0000313" key="11">
    <source>
        <dbReference type="Proteomes" id="UP000532121"/>
    </source>
</evidence>
<feature type="transmembrane region" description="Helical" evidence="7">
    <location>
        <begin position="134"/>
        <end position="151"/>
    </location>
</feature>
<dbReference type="SUPFAM" id="SSF52540">
    <property type="entry name" value="P-loop containing nucleoside triphosphate hydrolases"/>
    <property type="match status" value="1"/>
</dbReference>
<sequence>MGQVFKIMLQKNKVNFILSILFCSITAIFNIASAFILKDFIDIALAGNIKRLNNLLLLAVAYIILFLFISYAATFFKNLYISKGDYNLKSKLLNTILYKAINFFNSENTNRYIKLFSVDLEAVKVNVIENKIDFFKNVITLILGLLSMIFLNIYLFLGILVTTIVSVLIGTLFNKILPNIETHTIKSSNSLNVFISDLLKGFQIVKIFQIEKRTNKIFLQKLDAEEKLLLRKNNIYNIVNVFSEASTNIMAFVLFYIGANQVISGNTSMGTVVAYIQLLNFVVVPIQKIPNSIMKYSSSKNIMEFILHLINEKPRREIGEASISFSEDIVLNNVSFFYKDSSLPALDNINFTFKKGKKYAIVGHSGSGKSTLLNILQKHWETYWGNIYIDGVDLRVISSNLLYRNLSVMQQEVFIFDDTIMNNITLFSDFKDEDVKSVIKNSNLDEVIANKGMDYLCGENGYNLSGGERQRIAIARSLLQKAPILLFDEATSSLDNETTANIEELILNMNEVTCLIISHKLHKNILCKFDQILVLKNGRLVESGTFDELMKNQSDFWALYKLSN</sequence>
<feature type="transmembrane region" description="Helical" evidence="7">
    <location>
        <begin position="269"/>
        <end position="286"/>
    </location>
</feature>
<dbReference type="Pfam" id="PF00005">
    <property type="entry name" value="ABC_tran"/>
    <property type="match status" value="1"/>
</dbReference>
<protein>
    <submittedName>
        <fullName evidence="10">ABC transporter ATP-binding protein</fullName>
    </submittedName>
</protein>
<keyword evidence="4 10" id="KW-0067">ATP-binding</keyword>
<dbReference type="CDD" id="cd07346">
    <property type="entry name" value="ABC_6TM_exporters"/>
    <property type="match status" value="1"/>
</dbReference>
<dbReference type="InterPro" id="IPR027417">
    <property type="entry name" value="P-loop_NTPase"/>
</dbReference>
<accession>A0A7X9LEN2</accession>
<dbReference type="Gene3D" id="1.20.1560.10">
    <property type="entry name" value="ABC transporter type 1, transmembrane domain"/>
    <property type="match status" value="1"/>
</dbReference>
<reference evidence="10 11" key="1">
    <citation type="submission" date="2020-04" db="EMBL/GenBank/DDBJ databases">
        <title>MicrobeNet Type strains.</title>
        <authorList>
            <person name="Nicholson A.C."/>
        </authorList>
    </citation>
    <scope>NUCLEOTIDE SEQUENCE [LARGE SCALE GENOMIC DNA]</scope>
    <source>
        <strain evidence="10 11">DSM 22768</strain>
    </source>
</reference>
<keyword evidence="5 7" id="KW-1133">Transmembrane helix</keyword>
<keyword evidence="3" id="KW-0547">Nucleotide-binding</keyword>
<organism evidence="10 11">
    <name type="scientific">Streptococcus ratti</name>
    <dbReference type="NCBI Taxonomy" id="1341"/>
    <lineage>
        <taxon>Bacteria</taxon>
        <taxon>Bacillati</taxon>
        <taxon>Bacillota</taxon>
        <taxon>Bacilli</taxon>
        <taxon>Lactobacillales</taxon>
        <taxon>Streptococcaceae</taxon>
        <taxon>Streptococcus</taxon>
    </lineage>
</organism>